<evidence type="ECO:0000313" key="2">
    <source>
        <dbReference type="Proteomes" id="UP000198781"/>
    </source>
</evidence>
<dbReference type="OrthoDB" id="5763664at2"/>
<organism evidence="1 2">
    <name type="scientific">Paracidovorax valerianellae</name>
    <dbReference type="NCBI Taxonomy" id="187868"/>
    <lineage>
        <taxon>Bacteria</taxon>
        <taxon>Pseudomonadati</taxon>
        <taxon>Pseudomonadota</taxon>
        <taxon>Betaproteobacteria</taxon>
        <taxon>Burkholderiales</taxon>
        <taxon>Comamonadaceae</taxon>
        <taxon>Paracidovorax</taxon>
    </lineage>
</organism>
<reference evidence="1 2" key="1">
    <citation type="submission" date="2016-10" db="EMBL/GenBank/DDBJ databases">
        <authorList>
            <person name="de Groot N.N."/>
        </authorList>
    </citation>
    <scope>NUCLEOTIDE SEQUENCE [LARGE SCALE GENOMIC DNA]</scope>
    <source>
        <strain evidence="1 2">DSM 16619</strain>
    </source>
</reference>
<protein>
    <recommendedName>
        <fullName evidence="3">DUF4276 family protein</fullName>
    </recommendedName>
</protein>
<evidence type="ECO:0008006" key="3">
    <source>
        <dbReference type="Google" id="ProtNLM"/>
    </source>
</evidence>
<evidence type="ECO:0000313" key="1">
    <source>
        <dbReference type="EMBL" id="SDC98853.1"/>
    </source>
</evidence>
<name>A0A1G6R397_9BURK</name>
<dbReference type="EMBL" id="FMZC01000004">
    <property type="protein sequence ID" value="SDC98853.1"/>
    <property type="molecule type" value="Genomic_DNA"/>
</dbReference>
<proteinExistence type="predicted"/>
<dbReference type="RefSeq" id="WP_139160347.1">
    <property type="nucleotide sequence ID" value="NZ_JAMBTK010000020.1"/>
</dbReference>
<dbReference type="STRING" id="187868.SAMN05192589_10421"/>
<accession>A0A1G6R397</accession>
<keyword evidence="2" id="KW-1185">Reference proteome</keyword>
<dbReference type="AlphaFoldDB" id="A0A1G6R397"/>
<dbReference type="Proteomes" id="UP000198781">
    <property type="component" value="Unassembled WGS sequence"/>
</dbReference>
<gene>
    <name evidence="1" type="ORF">SAMN05192589_10421</name>
</gene>
<sequence length="185" mass="20511">MTLVALATEDALSEAIGQRLLLELPVVVTLNLLLRKNGFGYLRSGMPKWRELAKRQAVLIITDLDRLSCPQKLVEGWLGSQPAPENLLLRVAVREVESWVLADHDALRKLLGSKRKLPVAPDTLPDPKSHLLTLAKGASRSVREDLVQQNGSVASQGIAYNNRLTAWVHTEWSPERASQRSPSLQ</sequence>